<sequence length="162" mass="18566">MSITTSTAFLPHALANTELQGQPEVVSPSDLHTLSPNTLDWLQRTESGSPLSRDANSLEEKESTRRAKQERKRRLELKKAYGRLRSVLPDYLKPRTNTTQLLDAVTEYIRNLSAQEISLIAQESHLRSRLNDAEQEIRELRESQNSIMKHLLAIAEEHLKRI</sequence>
<name>A0ABR1K139_9AGAR</name>
<feature type="coiled-coil region" evidence="1">
    <location>
        <begin position="123"/>
        <end position="150"/>
    </location>
</feature>
<evidence type="ECO:0000313" key="4">
    <source>
        <dbReference type="EMBL" id="KAK7467582.1"/>
    </source>
</evidence>
<accession>A0ABR1K139</accession>
<evidence type="ECO:0000256" key="2">
    <source>
        <dbReference type="SAM" id="MobiDB-lite"/>
    </source>
</evidence>
<gene>
    <name evidence="4" type="ORF">VKT23_004635</name>
</gene>
<dbReference type="PROSITE" id="PS50888">
    <property type="entry name" value="BHLH"/>
    <property type="match status" value="1"/>
</dbReference>
<protein>
    <recommendedName>
        <fullName evidence="3">BHLH domain-containing protein</fullName>
    </recommendedName>
</protein>
<keyword evidence="5" id="KW-1185">Reference proteome</keyword>
<proteinExistence type="predicted"/>
<feature type="domain" description="BHLH" evidence="3">
    <location>
        <begin position="61"/>
        <end position="112"/>
    </location>
</feature>
<dbReference type="Pfam" id="PF00010">
    <property type="entry name" value="HLH"/>
    <property type="match status" value="1"/>
</dbReference>
<dbReference type="InterPro" id="IPR011598">
    <property type="entry name" value="bHLH_dom"/>
</dbReference>
<dbReference type="SMART" id="SM00353">
    <property type="entry name" value="HLH"/>
    <property type="match status" value="1"/>
</dbReference>
<feature type="compositionally biased region" description="Basic and acidic residues" evidence="2">
    <location>
        <begin position="56"/>
        <end position="67"/>
    </location>
</feature>
<evidence type="ECO:0000313" key="5">
    <source>
        <dbReference type="Proteomes" id="UP001498398"/>
    </source>
</evidence>
<dbReference type="Gene3D" id="4.10.280.10">
    <property type="entry name" value="Helix-loop-helix DNA-binding domain"/>
    <property type="match status" value="1"/>
</dbReference>
<evidence type="ECO:0000256" key="1">
    <source>
        <dbReference type="SAM" id="Coils"/>
    </source>
</evidence>
<feature type="region of interest" description="Disordered" evidence="2">
    <location>
        <begin position="42"/>
        <end position="73"/>
    </location>
</feature>
<evidence type="ECO:0000259" key="3">
    <source>
        <dbReference type="PROSITE" id="PS50888"/>
    </source>
</evidence>
<dbReference type="EMBL" id="JBANRG010000004">
    <property type="protein sequence ID" value="KAK7467582.1"/>
    <property type="molecule type" value="Genomic_DNA"/>
</dbReference>
<comment type="caution">
    <text evidence="4">The sequence shown here is derived from an EMBL/GenBank/DDBJ whole genome shotgun (WGS) entry which is preliminary data.</text>
</comment>
<dbReference type="SUPFAM" id="SSF47459">
    <property type="entry name" value="HLH, helix-loop-helix DNA-binding domain"/>
    <property type="match status" value="1"/>
</dbReference>
<dbReference type="InterPro" id="IPR036638">
    <property type="entry name" value="HLH_DNA-bd_sf"/>
</dbReference>
<keyword evidence="1" id="KW-0175">Coiled coil</keyword>
<dbReference type="Proteomes" id="UP001498398">
    <property type="component" value="Unassembled WGS sequence"/>
</dbReference>
<reference evidence="4 5" key="1">
    <citation type="submission" date="2024-01" db="EMBL/GenBank/DDBJ databases">
        <title>A draft genome for the cacao thread blight pathogen Marasmiellus scandens.</title>
        <authorList>
            <person name="Baruah I.K."/>
            <person name="Leung J."/>
            <person name="Bukari Y."/>
            <person name="Amoako-Attah I."/>
            <person name="Meinhardt L.W."/>
            <person name="Bailey B.A."/>
            <person name="Cohen S.P."/>
        </authorList>
    </citation>
    <scope>NUCLEOTIDE SEQUENCE [LARGE SCALE GENOMIC DNA]</scope>
    <source>
        <strain evidence="4 5">GH-19</strain>
    </source>
</reference>
<organism evidence="4 5">
    <name type="scientific">Marasmiellus scandens</name>
    <dbReference type="NCBI Taxonomy" id="2682957"/>
    <lineage>
        <taxon>Eukaryota</taxon>
        <taxon>Fungi</taxon>
        <taxon>Dikarya</taxon>
        <taxon>Basidiomycota</taxon>
        <taxon>Agaricomycotina</taxon>
        <taxon>Agaricomycetes</taxon>
        <taxon>Agaricomycetidae</taxon>
        <taxon>Agaricales</taxon>
        <taxon>Marasmiineae</taxon>
        <taxon>Omphalotaceae</taxon>
        <taxon>Marasmiellus</taxon>
    </lineage>
</organism>